<evidence type="ECO:0000256" key="5">
    <source>
        <dbReference type="ARBA" id="ARBA00022782"/>
    </source>
</evidence>
<dbReference type="CDD" id="cd20821">
    <property type="entry name" value="C1_MgcRacGAP"/>
    <property type="match status" value="1"/>
</dbReference>
<dbReference type="Pfam" id="PF00620">
    <property type="entry name" value="RhoGAP"/>
    <property type="match status" value="1"/>
</dbReference>
<dbReference type="GO" id="GO:0005634">
    <property type="term" value="C:nucleus"/>
    <property type="evidence" value="ECO:0007669"/>
    <property type="project" value="TreeGrafter"/>
</dbReference>
<feature type="domain" description="Rho-GAP" evidence="10">
    <location>
        <begin position="429"/>
        <end position="619"/>
    </location>
</feature>
<dbReference type="InterPro" id="IPR008936">
    <property type="entry name" value="Rho_GTPase_activation_prot"/>
</dbReference>
<evidence type="ECO:0000256" key="8">
    <source>
        <dbReference type="SAM" id="MobiDB-lite"/>
    </source>
</evidence>
<dbReference type="GO" id="GO:0007283">
    <property type="term" value="P:spermatogenesis"/>
    <property type="evidence" value="ECO:0007669"/>
    <property type="project" value="UniProtKB-KW"/>
</dbReference>
<evidence type="ECO:0000259" key="10">
    <source>
        <dbReference type="PROSITE" id="PS50238"/>
    </source>
</evidence>
<dbReference type="GO" id="GO:0051233">
    <property type="term" value="C:spindle midzone"/>
    <property type="evidence" value="ECO:0007669"/>
    <property type="project" value="TreeGrafter"/>
</dbReference>
<evidence type="ECO:0000256" key="1">
    <source>
        <dbReference type="ARBA" id="ARBA00022468"/>
    </source>
</evidence>
<dbReference type="PANTHER" id="PTHR46199">
    <property type="entry name" value="RAC GTPASE-ACTIVATING PROTEIN 1"/>
    <property type="match status" value="1"/>
</dbReference>
<dbReference type="GO" id="GO:0030496">
    <property type="term" value="C:midbody"/>
    <property type="evidence" value="ECO:0007669"/>
    <property type="project" value="TreeGrafter"/>
</dbReference>
<keyword evidence="7" id="KW-0744">Spermatogenesis</keyword>
<dbReference type="SUPFAM" id="SSF48350">
    <property type="entry name" value="GTPase activation domain, GAP"/>
    <property type="match status" value="1"/>
</dbReference>
<evidence type="ECO:0000259" key="9">
    <source>
        <dbReference type="PROSITE" id="PS50081"/>
    </source>
</evidence>
<dbReference type="SMART" id="SM00324">
    <property type="entry name" value="RhoGAP"/>
    <property type="match status" value="1"/>
</dbReference>
<dbReference type="GO" id="GO:0005096">
    <property type="term" value="F:GTPase activator activity"/>
    <property type="evidence" value="ECO:0007669"/>
    <property type="project" value="UniProtKB-KW"/>
</dbReference>
<organism evidence="11 12">
    <name type="scientific">Astyanax mexicanus</name>
    <name type="common">Blind cave fish</name>
    <name type="synonym">Astyanax fasciatus mexicanus</name>
    <dbReference type="NCBI Taxonomy" id="7994"/>
    <lineage>
        <taxon>Eukaryota</taxon>
        <taxon>Metazoa</taxon>
        <taxon>Chordata</taxon>
        <taxon>Craniata</taxon>
        <taxon>Vertebrata</taxon>
        <taxon>Euteleostomi</taxon>
        <taxon>Actinopterygii</taxon>
        <taxon>Neopterygii</taxon>
        <taxon>Teleostei</taxon>
        <taxon>Ostariophysi</taxon>
        <taxon>Characiformes</taxon>
        <taxon>Characoidei</taxon>
        <taxon>Acestrorhamphidae</taxon>
        <taxon>Acestrorhamphinae</taxon>
        <taxon>Astyanax</taxon>
    </lineage>
</organism>
<keyword evidence="3" id="KW-0479">Metal-binding</keyword>
<dbReference type="GO" id="GO:0051256">
    <property type="term" value="P:mitotic spindle midzone assembly"/>
    <property type="evidence" value="ECO:0007669"/>
    <property type="project" value="TreeGrafter"/>
</dbReference>
<evidence type="ECO:0000256" key="2">
    <source>
        <dbReference type="ARBA" id="ARBA00022473"/>
    </source>
</evidence>
<dbReference type="GO" id="GO:0032154">
    <property type="term" value="C:cleavage furrow"/>
    <property type="evidence" value="ECO:0007669"/>
    <property type="project" value="TreeGrafter"/>
</dbReference>
<reference evidence="12" key="1">
    <citation type="submission" date="2013-03" db="EMBL/GenBank/DDBJ databases">
        <authorList>
            <person name="Jeffery W."/>
            <person name="Warren W."/>
            <person name="Wilson R.K."/>
        </authorList>
    </citation>
    <scope>NUCLEOTIDE SEQUENCE</scope>
    <source>
        <strain evidence="12">female</strain>
    </source>
</reference>
<reference evidence="11" key="4">
    <citation type="submission" date="2025-09" db="UniProtKB">
        <authorList>
            <consortium name="Ensembl"/>
        </authorList>
    </citation>
    <scope>IDENTIFICATION</scope>
</reference>
<dbReference type="InterPro" id="IPR002219">
    <property type="entry name" value="PKC_DAG/PE"/>
</dbReference>
<proteinExistence type="predicted"/>
<dbReference type="AlphaFoldDB" id="A0A3B1K1M6"/>
<dbReference type="GO" id="GO:0008270">
    <property type="term" value="F:zinc ion binding"/>
    <property type="evidence" value="ECO:0007669"/>
    <property type="project" value="UniProtKB-KW"/>
</dbReference>
<dbReference type="STRING" id="7994.ENSAMXP00000047529"/>
<evidence type="ECO:0000313" key="12">
    <source>
        <dbReference type="Proteomes" id="UP000018467"/>
    </source>
</evidence>
<reference evidence="11" key="3">
    <citation type="submission" date="2025-08" db="UniProtKB">
        <authorList>
            <consortium name="Ensembl"/>
        </authorList>
    </citation>
    <scope>IDENTIFICATION</scope>
</reference>
<dbReference type="PROSITE" id="PS00479">
    <property type="entry name" value="ZF_DAG_PE_1"/>
    <property type="match status" value="1"/>
</dbReference>
<feature type="region of interest" description="Disordered" evidence="8">
    <location>
        <begin position="212"/>
        <end position="241"/>
    </location>
</feature>
<dbReference type="SUPFAM" id="SSF57889">
    <property type="entry name" value="Cysteine-rich domain"/>
    <property type="match status" value="1"/>
</dbReference>
<dbReference type="GO" id="GO:0030154">
    <property type="term" value="P:cell differentiation"/>
    <property type="evidence" value="ECO:0007669"/>
    <property type="project" value="UniProtKB-KW"/>
</dbReference>
<dbReference type="Proteomes" id="UP000018467">
    <property type="component" value="Unassembled WGS sequence"/>
</dbReference>
<reference evidence="12" key="2">
    <citation type="journal article" date="2014" name="Nat. Commun.">
        <title>The cavefish genome reveals candidate genes for eye loss.</title>
        <authorList>
            <person name="McGaugh S.E."/>
            <person name="Gross J.B."/>
            <person name="Aken B."/>
            <person name="Blin M."/>
            <person name="Borowsky R."/>
            <person name="Chalopin D."/>
            <person name="Hinaux H."/>
            <person name="Jeffery W.R."/>
            <person name="Keene A."/>
            <person name="Ma L."/>
            <person name="Minx P."/>
            <person name="Murphy D."/>
            <person name="O'Quin K.E."/>
            <person name="Retaux S."/>
            <person name="Rohner N."/>
            <person name="Searle S.M."/>
            <person name="Stahl B.A."/>
            <person name="Tabin C."/>
            <person name="Volff J.N."/>
            <person name="Yoshizawa M."/>
            <person name="Warren W.C."/>
        </authorList>
    </citation>
    <scope>NUCLEOTIDE SEQUENCE [LARGE SCALE GENOMIC DNA]</scope>
    <source>
        <strain evidence="12">female</strain>
    </source>
</reference>
<evidence type="ECO:0000256" key="7">
    <source>
        <dbReference type="ARBA" id="ARBA00022871"/>
    </source>
</evidence>
<evidence type="ECO:0000256" key="6">
    <source>
        <dbReference type="ARBA" id="ARBA00022833"/>
    </source>
</evidence>
<keyword evidence="12" id="KW-1185">Reference proteome</keyword>
<feature type="region of interest" description="Disordered" evidence="8">
    <location>
        <begin position="337"/>
        <end position="360"/>
    </location>
</feature>
<dbReference type="InterPro" id="IPR000198">
    <property type="entry name" value="RhoGAP_dom"/>
</dbReference>
<evidence type="ECO:0000256" key="4">
    <source>
        <dbReference type="ARBA" id="ARBA00022771"/>
    </source>
</evidence>
<dbReference type="PROSITE" id="PS50238">
    <property type="entry name" value="RHOGAP"/>
    <property type="match status" value="1"/>
</dbReference>
<dbReference type="Gene3D" id="3.30.60.20">
    <property type="match status" value="1"/>
</dbReference>
<keyword evidence="1" id="KW-0343">GTPase activation</keyword>
<evidence type="ECO:0000256" key="3">
    <source>
        <dbReference type="ARBA" id="ARBA00022723"/>
    </source>
</evidence>
<protein>
    <submittedName>
        <fullName evidence="11">Si:ch1073-416j23.1</fullName>
    </submittedName>
</protein>
<name>A0A3B1K1M6_ASTMX</name>
<dbReference type="GO" id="GO:0007266">
    <property type="term" value="P:Rho protein signal transduction"/>
    <property type="evidence" value="ECO:0007669"/>
    <property type="project" value="TreeGrafter"/>
</dbReference>
<keyword evidence="6" id="KW-0862">Zinc</keyword>
<dbReference type="GeneTree" id="ENSGT00940000154610"/>
<dbReference type="Ensembl" id="ENSAMXT00000055872.1">
    <property type="protein sequence ID" value="ENSAMXP00000047529.1"/>
    <property type="gene ID" value="ENSAMXG00000032477.1"/>
</dbReference>
<dbReference type="InParanoid" id="A0A3B1K1M6"/>
<dbReference type="CDD" id="cd04382">
    <property type="entry name" value="RhoGAP_MgcRacGAP"/>
    <property type="match status" value="1"/>
</dbReference>
<feature type="compositionally biased region" description="Basic residues" evidence="8">
    <location>
        <begin position="212"/>
        <end position="222"/>
    </location>
</feature>
<keyword evidence="2" id="KW-0217">Developmental protein</keyword>
<accession>A0A3B1K1M6</accession>
<dbReference type="GO" id="GO:0000281">
    <property type="term" value="P:mitotic cytokinesis"/>
    <property type="evidence" value="ECO:0007669"/>
    <property type="project" value="TreeGrafter"/>
</dbReference>
<feature type="domain" description="Phorbol-ester/DAG-type" evidence="9">
    <location>
        <begin position="365"/>
        <end position="414"/>
    </location>
</feature>
<dbReference type="Gene3D" id="1.10.555.10">
    <property type="entry name" value="Rho GTPase activation protein"/>
    <property type="match status" value="1"/>
</dbReference>
<dbReference type="PANTHER" id="PTHR46199:SF2">
    <property type="entry name" value="RAC GTPASE-ACTIVATING PROTEIN 1"/>
    <property type="match status" value="1"/>
</dbReference>
<dbReference type="Bgee" id="ENSAMXG00000032477">
    <property type="expression patterns" value="Expressed in testis and 2 other cell types or tissues"/>
</dbReference>
<evidence type="ECO:0000313" key="11">
    <source>
        <dbReference type="Ensembl" id="ENSAMXP00000047529.1"/>
    </source>
</evidence>
<dbReference type="FunFam" id="3.30.60.20:FF:000033">
    <property type="entry name" value="Rac GTPase-activating protein 1"/>
    <property type="match status" value="1"/>
</dbReference>
<dbReference type="GO" id="GO:0097149">
    <property type="term" value="C:centralspindlin complex"/>
    <property type="evidence" value="ECO:0007669"/>
    <property type="project" value="TreeGrafter"/>
</dbReference>
<dbReference type="InterPro" id="IPR046349">
    <property type="entry name" value="C1-like_sf"/>
</dbReference>
<keyword evidence="4" id="KW-0863">Zinc-finger</keyword>
<dbReference type="PROSITE" id="PS50081">
    <property type="entry name" value="ZF_DAG_PE_2"/>
    <property type="match status" value="1"/>
</dbReference>
<keyword evidence="5" id="KW-0221">Differentiation</keyword>
<feature type="compositionally biased region" description="Pro residues" evidence="8">
    <location>
        <begin position="343"/>
        <end position="355"/>
    </location>
</feature>
<sequence>MLRGDGVQKLKKKKKSLGPSLNLFPLNFSFPLYSTMDKEFIKEVLGLCLQRISLDESINYETEMFIVALRHYEEVRKKWLYSEQELKKYKELLVKSEVSRTALEVQLKHARNQVDVEIKRRYKAEADYLYLERQMLLVSDILVHDSKSSACLNDEQKSMLANFNHRGANITQRRTRRLSVIDESSFLSHSDISYDRTDDDLDLESSAVVKPLKSRAREKRRSSMGPNVGVQMQKRGRGRSGDLLAGRQMEKEIETTTVTASVTTPDNGGQIHMVIDITQELQELPGWTRTELLPPASSKSQSQAAQRSEAMCVTEQTSVWSSSDVTRADMVTEMEVTTLEPPRAAPDPIPDPSPEPTSTVDQTQQHVFHPKTVIHPETCLPCGKRVRFGKMVMKCRDCRVVAHPECKHLCLERCSPNAHSTKHPPSSEGTLESFAPLTRPKVPVLITQCVQEIERRGLKEKGIYRVPGGERMVKELRERYVNRKGPLMLHKVDEVHVVCSLLKDFLRKLREPLITFKLHRVFMEASELPDDDNSSTRMIQAIGELPQTNRETLAFLMLHLQRVMQSPLCQMDQNNLARVFGPTIIGHGMKEPTSLTILKDINTQPKVVARLLSFPANYWKGLLTVKSDQVISSVVETNVGSAASTSNRDRIFKPVTSPELNKYTSTPGSTSIKGRIRNLGSAFNNPAKTKTEPGKKKFFTSPM</sequence>